<name>A0A164G6P6_9CRUS</name>
<comment type="caution">
    <text evidence="2">The sequence shown here is derived from an EMBL/GenBank/DDBJ whole genome shotgun (WGS) entry which is preliminary data.</text>
</comment>
<evidence type="ECO:0000256" key="1">
    <source>
        <dbReference type="SAM" id="SignalP"/>
    </source>
</evidence>
<organism evidence="2 3">
    <name type="scientific">Daphnia magna</name>
    <dbReference type="NCBI Taxonomy" id="35525"/>
    <lineage>
        <taxon>Eukaryota</taxon>
        <taxon>Metazoa</taxon>
        <taxon>Ecdysozoa</taxon>
        <taxon>Arthropoda</taxon>
        <taxon>Crustacea</taxon>
        <taxon>Branchiopoda</taxon>
        <taxon>Diplostraca</taxon>
        <taxon>Cladocera</taxon>
        <taxon>Anomopoda</taxon>
        <taxon>Daphniidae</taxon>
        <taxon>Daphnia</taxon>
    </lineage>
</organism>
<feature type="non-terminal residue" evidence="2">
    <location>
        <position position="1"/>
    </location>
</feature>
<evidence type="ECO:0000313" key="3">
    <source>
        <dbReference type="Proteomes" id="UP000076858"/>
    </source>
</evidence>
<dbReference type="AlphaFoldDB" id="A0A164G6P6"/>
<dbReference type="EMBL" id="LRGB01016475">
    <property type="protein sequence ID" value="KZR98592.1"/>
    <property type="molecule type" value="Genomic_DNA"/>
</dbReference>
<gene>
    <name evidence="2" type="ORF">APZ42_005915</name>
</gene>
<feature type="chain" id="PRO_5007850138" description="Secreted protein" evidence="1">
    <location>
        <begin position="20"/>
        <end position="71"/>
    </location>
</feature>
<reference evidence="2 3" key="1">
    <citation type="submission" date="2016-03" db="EMBL/GenBank/DDBJ databases">
        <title>EvidentialGene: Evidence-directed Construction of Genes on Genomes.</title>
        <authorList>
            <person name="Gilbert D.G."/>
            <person name="Choi J.-H."/>
            <person name="Mockaitis K."/>
            <person name="Colbourne J."/>
            <person name="Pfrender M."/>
        </authorList>
    </citation>
    <scope>NUCLEOTIDE SEQUENCE [LARGE SCALE GENOMIC DNA]</scope>
    <source>
        <strain evidence="2 3">Xinb3</strain>
        <tissue evidence="2">Complete organism</tissue>
    </source>
</reference>
<proteinExistence type="predicted"/>
<dbReference type="Proteomes" id="UP000076858">
    <property type="component" value="Unassembled WGS sequence"/>
</dbReference>
<feature type="signal peptide" evidence="1">
    <location>
        <begin position="1"/>
        <end position="19"/>
    </location>
</feature>
<evidence type="ECO:0008006" key="4">
    <source>
        <dbReference type="Google" id="ProtNLM"/>
    </source>
</evidence>
<keyword evidence="1" id="KW-0732">Signal</keyword>
<protein>
    <recommendedName>
        <fullName evidence="4">Secreted protein</fullName>
    </recommendedName>
</protein>
<accession>A0A164G6P6</accession>
<keyword evidence="3" id="KW-1185">Reference proteome</keyword>
<sequence>FFFFFLHFCCWLSSSFTSAIVLVPLSTPSKEERSIRHDILISRQLSALYVCAYDMLSPLSILRLYVSLVFI</sequence>
<evidence type="ECO:0000313" key="2">
    <source>
        <dbReference type="EMBL" id="KZR98592.1"/>
    </source>
</evidence>